<evidence type="ECO:0000313" key="4">
    <source>
        <dbReference type="WBParaSite" id="Gr19_v10_g17652.t1"/>
    </source>
</evidence>
<protein>
    <submittedName>
        <fullName evidence="4">Uncharacterized protein</fullName>
    </submittedName>
</protein>
<feature type="compositionally biased region" description="Basic and acidic residues" evidence="1">
    <location>
        <begin position="206"/>
        <end position="224"/>
    </location>
</feature>
<keyword evidence="2" id="KW-1133">Transmembrane helix</keyword>
<reference evidence="4" key="1">
    <citation type="submission" date="2022-11" db="UniProtKB">
        <authorList>
            <consortium name="WormBaseParasite"/>
        </authorList>
    </citation>
    <scope>IDENTIFICATION</scope>
</reference>
<name>A0A914HJ55_GLORO</name>
<feature type="region of interest" description="Disordered" evidence="1">
    <location>
        <begin position="141"/>
        <end position="281"/>
    </location>
</feature>
<organism evidence="3 4">
    <name type="scientific">Globodera rostochiensis</name>
    <name type="common">Golden nematode worm</name>
    <name type="synonym">Heterodera rostochiensis</name>
    <dbReference type="NCBI Taxonomy" id="31243"/>
    <lineage>
        <taxon>Eukaryota</taxon>
        <taxon>Metazoa</taxon>
        <taxon>Ecdysozoa</taxon>
        <taxon>Nematoda</taxon>
        <taxon>Chromadorea</taxon>
        <taxon>Rhabditida</taxon>
        <taxon>Tylenchina</taxon>
        <taxon>Tylenchomorpha</taxon>
        <taxon>Tylenchoidea</taxon>
        <taxon>Heteroderidae</taxon>
        <taxon>Heteroderinae</taxon>
        <taxon>Globodera</taxon>
    </lineage>
</organism>
<feature type="compositionally biased region" description="Acidic residues" evidence="1">
    <location>
        <begin position="181"/>
        <end position="198"/>
    </location>
</feature>
<feature type="transmembrane region" description="Helical" evidence="2">
    <location>
        <begin position="27"/>
        <end position="53"/>
    </location>
</feature>
<evidence type="ECO:0000256" key="1">
    <source>
        <dbReference type="SAM" id="MobiDB-lite"/>
    </source>
</evidence>
<feature type="compositionally biased region" description="Basic and acidic residues" evidence="1">
    <location>
        <begin position="260"/>
        <end position="280"/>
    </location>
</feature>
<dbReference type="AlphaFoldDB" id="A0A914HJ55"/>
<keyword evidence="3" id="KW-1185">Reference proteome</keyword>
<evidence type="ECO:0000313" key="3">
    <source>
        <dbReference type="Proteomes" id="UP000887572"/>
    </source>
</evidence>
<proteinExistence type="predicted"/>
<keyword evidence="2" id="KW-0812">Transmembrane</keyword>
<keyword evidence="2" id="KW-0472">Membrane</keyword>
<accession>A0A914HJ55</accession>
<feature type="compositionally biased region" description="Basic and acidic residues" evidence="1">
    <location>
        <begin position="165"/>
        <end position="180"/>
    </location>
</feature>
<dbReference type="WBParaSite" id="Gr19_v10_g17652.t1">
    <property type="protein sequence ID" value="Gr19_v10_g17652.t1"/>
    <property type="gene ID" value="Gr19_v10_g17652"/>
</dbReference>
<evidence type="ECO:0000256" key="2">
    <source>
        <dbReference type="SAM" id="Phobius"/>
    </source>
</evidence>
<feature type="region of interest" description="Disordered" evidence="1">
    <location>
        <begin position="75"/>
        <end position="106"/>
    </location>
</feature>
<feature type="compositionally biased region" description="Basic and acidic residues" evidence="1">
    <location>
        <begin position="144"/>
        <end position="158"/>
    </location>
</feature>
<sequence length="317" mass="34723">MVESADSVLDGPAVLPPVGSCIEPSNLALAIFGAIFGTLLLCTAFALLIWYLMRTDKFQIADKLLVLERGLLRKRGGDGGGKEEEEAVAAKRTDGRGAAEGTKRETEMAAAAAAAGQQMDGMTTELKKGCRQLEMNIGVGGGWKEGRKCEDKKERPNNGEEEEETAQKAADRAEEKKVEEKEEDEEEAKTEAAAAEEEEPKKKQRTKVEGRKGREEEEEVKNARGEAAPEEEKPTDNAADEEPQQTNGHRGKVVGTTDDAAERLGEAGRPVDNEAEEGQKHSARLMTMLSAEQFGTLELNRRRLETERRQLREMGVI</sequence>
<dbReference type="Proteomes" id="UP000887572">
    <property type="component" value="Unplaced"/>
</dbReference>